<evidence type="ECO:0000313" key="3">
    <source>
        <dbReference type="EMBL" id="MYM25754.1"/>
    </source>
</evidence>
<sequence length="202" mass="21607">MNLVDQAVGLPAIGEAFAGGYFTGIIVVDGQRYALITAGAEGELRGKWSADYNGVGAAVSRADGYVNTRAMAMAGSELAAKAFDLRIGGCSDWYIPSRDEQELQYRNLKPTTRPNAVTSGDGENPSSAPTGQLYTRDTPAQTIAPNFRAGGIDALSDTWYWSSTQHASDPSNAWHQGFTGGGQYYGHKGNEGRVRVVRRLPI</sequence>
<dbReference type="Proteomes" id="UP000479335">
    <property type="component" value="Unassembled WGS sequence"/>
</dbReference>
<dbReference type="InterPro" id="IPR011460">
    <property type="entry name" value="Lcl_C"/>
</dbReference>
<keyword evidence="4" id="KW-1185">Reference proteome</keyword>
<dbReference type="EMBL" id="WWCN01000018">
    <property type="protein sequence ID" value="MYM25754.1"/>
    <property type="molecule type" value="Genomic_DNA"/>
</dbReference>
<protein>
    <submittedName>
        <fullName evidence="3">DUF1566 domain-containing protein</fullName>
    </submittedName>
</protein>
<proteinExistence type="predicted"/>
<feature type="compositionally biased region" description="Polar residues" evidence="1">
    <location>
        <begin position="109"/>
        <end position="118"/>
    </location>
</feature>
<reference evidence="3 4" key="1">
    <citation type="submission" date="2019-12" db="EMBL/GenBank/DDBJ databases">
        <title>Novel species isolated from a subtropical stream in China.</title>
        <authorList>
            <person name="Lu H."/>
        </authorList>
    </citation>
    <scope>NUCLEOTIDE SEQUENCE [LARGE SCALE GENOMIC DNA]</scope>
    <source>
        <strain evidence="3 4">FT135W</strain>
    </source>
</reference>
<evidence type="ECO:0000256" key="1">
    <source>
        <dbReference type="SAM" id="MobiDB-lite"/>
    </source>
</evidence>
<gene>
    <name evidence="3" type="ORF">GTP46_24300</name>
</gene>
<evidence type="ECO:0000259" key="2">
    <source>
        <dbReference type="Pfam" id="PF07603"/>
    </source>
</evidence>
<feature type="compositionally biased region" description="Polar residues" evidence="1">
    <location>
        <begin position="124"/>
        <end position="134"/>
    </location>
</feature>
<feature type="domain" description="Lcl C-terminal" evidence="2">
    <location>
        <begin position="77"/>
        <end position="198"/>
    </location>
</feature>
<comment type="caution">
    <text evidence="3">The sequence shown here is derived from an EMBL/GenBank/DDBJ whole genome shotgun (WGS) entry which is preliminary data.</text>
</comment>
<feature type="region of interest" description="Disordered" evidence="1">
    <location>
        <begin position="108"/>
        <end position="134"/>
    </location>
</feature>
<accession>A0A6L8KIU7</accession>
<evidence type="ECO:0000313" key="4">
    <source>
        <dbReference type="Proteomes" id="UP000479335"/>
    </source>
</evidence>
<dbReference type="Pfam" id="PF07603">
    <property type="entry name" value="Lcl_C"/>
    <property type="match status" value="1"/>
</dbReference>
<organism evidence="3 4">
    <name type="scientific">Duganella flavida</name>
    <dbReference type="NCBI Taxonomy" id="2692175"/>
    <lineage>
        <taxon>Bacteria</taxon>
        <taxon>Pseudomonadati</taxon>
        <taxon>Pseudomonadota</taxon>
        <taxon>Betaproteobacteria</taxon>
        <taxon>Burkholderiales</taxon>
        <taxon>Oxalobacteraceae</taxon>
        <taxon>Telluria group</taxon>
        <taxon>Duganella</taxon>
    </lineage>
</organism>
<dbReference type="AlphaFoldDB" id="A0A6L8KIU7"/>
<name>A0A6L8KIU7_9BURK</name>